<organism evidence="3 4">
    <name type="scientific">Erythranthe guttata</name>
    <name type="common">Yellow monkey flower</name>
    <name type="synonym">Mimulus guttatus</name>
    <dbReference type="NCBI Taxonomy" id="4155"/>
    <lineage>
        <taxon>Eukaryota</taxon>
        <taxon>Viridiplantae</taxon>
        <taxon>Streptophyta</taxon>
        <taxon>Embryophyta</taxon>
        <taxon>Tracheophyta</taxon>
        <taxon>Spermatophyta</taxon>
        <taxon>Magnoliopsida</taxon>
        <taxon>eudicotyledons</taxon>
        <taxon>Gunneridae</taxon>
        <taxon>Pentapetalae</taxon>
        <taxon>asterids</taxon>
        <taxon>lamiids</taxon>
        <taxon>Lamiales</taxon>
        <taxon>Phrymaceae</taxon>
        <taxon>Erythranthe</taxon>
    </lineage>
</organism>
<dbReference type="GO" id="GO:0005509">
    <property type="term" value="F:calcium ion binding"/>
    <property type="evidence" value="ECO:0007669"/>
    <property type="project" value="InterPro"/>
</dbReference>
<keyword evidence="4" id="KW-1185">Reference proteome</keyword>
<dbReference type="EMBL" id="KI630827">
    <property type="protein sequence ID" value="EYU32593.1"/>
    <property type="molecule type" value="Genomic_DNA"/>
</dbReference>
<protein>
    <recommendedName>
        <fullName evidence="2">EF-hand domain-containing protein</fullName>
    </recommendedName>
</protein>
<feature type="non-terminal residue" evidence="3">
    <location>
        <position position="136"/>
    </location>
</feature>
<name>A0A022QZ43_ERYGU</name>
<evidence type="ECO:0000256" key="1">
    <source>
        <dbReference type="ARBA" id="ARBA00022837"/>
    </source>
</evidence>
<accession>A0A022QZ43</accession>
<dbReference type="SUPFAM" id="SSF47473">
    <property type="entry name" value="EF-hand"/>
    <property type="match status" value="1"/>
</dbReference>
<dbReference type="InterPro" id="IPR002048">
    <property type="entry name" value="EF_hand_dom"/>
</dbReference>
<proteinExistence type="predicted"/>
<dbReference type="Pfam" id="PF13499">
    <property type="entry name" value="EF-hand_7"/>
    <property type="match status" value="1"/>
</dbReference>
<feature type="domain" description="EF-hand" evidence="2">
    <location>
        <begin position="48"/>
        <end position="83"/>
    </location>
</feature>
<keyword evidence="1" id="KW-0106">Calcium</keyword>
<dbReference type="STRING" id="4155.A0A022QZ43"/>
<dbReference type="InterPro" id="IPR018247">
    <property type="entry name" value="EF_Hand_1_Ca_BS"/>
</dbReference>
<sequence length="136" mass="15511">MNEIREVAEAYYARATVDEKNSALDFFRSLDDNNDGTISHAEFRKLVDPSLSTDKLFKELDKNNDGTLDFNEVLALYYIQKCGARLCDVCRDILLTSYFSCLLCEKHLPYSFDLCCGCYGGGAFEHRHPPSKFIDN</sequence>
<dbReference type="SMART" id="SM00054">
    <property type="entry name" value="EFh"/>
    <property type="match status" value="2"/>
</dbReference>
<evidence type="ECO:0000313" key="4">
    <source>
        <dbReference type="Proteomes" id="UP000030748"/>
    </source>
</evidence>
<gene>
    <name evidence="3" type="ORF">MIMGU_mgv1a021501mg</name>
</gene>
<dbReference type="AlphaFoldDB" id="A0A022QZ43"/>
<dbReference type="PROSITE" id="PS00018">
    <property type="entry name" value="EF_HAND_1"/>
    <property type="match status" value="1"/>
</dbReference>
<dbReference type="Proteomes" id="UP000030748">
    <property type="component" value="Unassembled WGS sequence"/>
</dbReference>
<dbReference type="PROSITE" id="PS50222">
    <property type="entry name" value="EF_HAND_2"/>
    <property type="match status" value="1"/>
</dbReference>
<dbReference type="InterPro" id="IPR011992">
    <property type="entry name" value="EF-hand-dom_pair"/>
</dbReference>
<evidence type="ECO:0000259" key="2">
    <source>
        <dbReference type="PROSITE" id="PS50222"/>
    </source>
</evidence>
<dbReference type="CDD" id="cd00051">
    <property type="entry name" value="EFh"/>
    <property type="match status" value="1"/>
</dbReference>
<dbReference type="eggNOG" id="ENOG502S40Q">
    <property type="taxonomic scope" value="Eukaryota"/>
</dbReference>
<reference evidence="3 4" key="1">
    <citation type="journal article" date="2013" name="Proc. Natl. Acad. Sci. U.S.A.">
        <title>Fine-scale variation in meiotic recombination in Mimulus inferred from population shotgun sequencing.</title>
        <authorList>
            <person name="Hellsten U."/>
            <person name="Wright K.M."/>
            <person name="Jenkins J."/>
            <person name="Shu S."/>
            <person name="Yuan Y."/>
            <person name="Wessler S.R."/>
            <person name="Schmutz J."/>
            <person name="Willis J.H."/>
            <person name="Rokhsar D.S."/>
        </authorList>
    </citation>
    <scope>NUCLEOTIDE SEQUENCE [LARGE SCALE GENOMIC DNA]</scope>
    <source>
        <strain evidence="4">cv. DUN x IM62</strain>
    </source>
</reference>
<dbReference type="Gene3D" id="1.10.238.10">
    <property type="entry name" value="EF-hand"/>
    <property type="match status" value="1"/>
</dbReference>
<evidence type="ECO:0000313" key="3">
    <source>
        <dbReference type="EMBL" id="EYU32593.1"/>
    </source>
</evidence>